<organism evidence="2 3">
    <name type="scientific">Verticiella sediminum</name>
    <dbReference type="NCBI Taxonomy" id="1247510"/>
    <lineage>
        <taxon>Bacteria</taxon>
        <taxon>Pseudomonadati</taxon>
        <taxon>Pseudomonadota</taxon>
        <taxon>Betaproteobacteria</taxon>
        <taxon>Burkholderiales</taxon>
        <taxon>Alcaligenaceae</taxon>
        <taxon>Verticiella</taxon>
    </lineage>
</organism>
<reference evidence="2 3" key="1">
    <citation type="submission" date="2019-07" db="EMBL/GenBank/DDBJ databases">
        <title>Qingshengfaniella alkalisoli gen. nov., sp. nov., isolated from saline soil.</title>
        <authorList>
            <person name="Xu L."/>
            <person name="Huang X.-X."/>
            <person name="Sun J.-Q."/>
        </authorList>
    </citation>
    <scope>NUCLEOTIDE SEQUENCE [LARGE SCALE GENOMIC DNA]</scope>
    <source>
        <strain evidence="2 3">DSM 27279</strain>
    </source>
</reference>
<dbReference type="Proteomes" id="UP000318405">
    <property type="component" value="Unassembled WGS sequence"/>
</dbReference>
<dbReference type="InterPro" id="IPR029063">
    <property type="entry name" value="SAM-dependent_MTases_sf"/>
</dbReference>
<keyword evidence="1" id="KW-0175">Coiled coil</keyword>
<gene>
    <name evidence="2" type="ORF">FOZ76_26235</name>
</gene>
<dbReference type="SUPFAM" id="SSF53335">
    <property type="entry name" value="S-adenosyl-L-methionine-dependent methyltransferases"/>
    <property type="match status" value="1"/>
</dbReference>
<comment type="caution">
    <text evidence="2">The sequence shown here is derived from an EMBL/GenBank/DDBJ whole genome shotgun (WGS) entry which is preliminary data.</text>
</comment>
<keyword evidence="3" id="KW-1185">Reference proteome</keyword>
<dbReference type="Gene3D" id="3.40.50.150">
    <property type="entry name" value="Vaccinia Virus protein VP39"/>
    <property type="match status" value="1"/>
</dbReference>
<protein>
    <submittedName>
        <fullName evidence="2">Uncharacterized protein</fullName>
    </submittedName>
</protein>
<evidence type="ECO:0000256" key="1">
    <source>
        <dbReference type="SAM" id="Coils"/>
    </source>
</evidence>
<feature type="coiled-coil region" evidence="1">
    <location>
        <begin position="33"/>
        <end position="81"/>
    </location>
</feature>
<sequence>MARSDWKGRIGRLPVLGNVFTGLRGVWSLSAWRAQLRQQIDALSERSQTLEMRLAQAQAGTERAEMASQALEARLVQLEQAVALLEPGLQRERAADAARLEERLARVADLQARYAQTLYAHERRLRATSAELRQGLTQMRRVAARQAFAQADLPAPVPAPALAPACRLAAQALDAFLGPEAEPQLAPFQHLLAAQAGVGEPRGVLLPAGFASDWAQGLGAFTAGSLAAVVAPAGAGALQRAELDALLDAAAQALRPDGLLVLAYANPENAVVAGRLVVEAAGAPIWTPPLMERCVRDAGYGEVSVLRYAADADDGLPAEAGAGFERLERWLFGPRRFAVHGRRAGGG</sequence>
<proteinExistence type="predicted"/>
<accession>A0A556A8A4</accession>
<name>A0A556A8A4_9BURK</name>
<dbReference type="EMBL" id="VLTJ01000042">
    <property type="protein sequence ID" value="TSH89110.1"/>
    <property type="molecule type" value="Genomic_DNA"/>
</dbReference>
<dbReference type="AlphaFoldDB" id="A0A556A8A4"/>
<evidence type="ECO:0000313" key="3">
    <source>
        <dbReference type="Proteomes" id="UP000318405"/>
    </source>
</evidence>
<evidence type="ECO:0000313" key="2">
    <source>
        <dbReference type="EMBL" id="TSH89110.1"/>
    </source>
</evidence>
<dbReference type="RefSeq" id="WP_143951225.1">
    <property type="nucleotide sequence ID" value="NZ_BAABMB010000005.1"/>
</dbReference>